<accession>A0ABV5CAD3</accession>
<dbReference type="RefSeq" id="WP_375555884.1">
    <property type="nucleotide sequence ID" value="NZ_JBBVGT010000001.1"/>
</dbReference>
<keyword evidence="2" id="KW-1133">Transmembrane helix</keyword>
<keyword evidence="4" id="KW-1185">Reference proteome</keyword>
<reference evidence="3 4" key="1">
    <citation type="submission" date="2024-04" db="EMBL/GenBank/DDBJ databases">
        <title>Albibacterium profundi sp. nov., isolated from sediment of the Challenger Deep of Mariana Trench.</title>
        <authorList>
            <person name="Wang Y."/>
        </authorList>
    </citation>
    <scope>NUCLEOTIDE SEQUENCE [LARGE SCALE GENOMIC DNA]</scope>
    <source>
        <strain evidence="3 4">RHL897</strain>
    </source>
</reference>
<keyword evidence="2" id="KW-0472">Membrane</keyword>
<protein>
    <submittedName>
        <fullName evidence="3">Uncharacterized protein</fullName>
    </submittedName>
</protein>
<sequence length="199" mass="22700">MFLTTILPAIVVVFLIVIQGYLTQRTMKSKYADPLQKKVEELELDIAKKDHEVKKLTETVLALQTELEKMAQDTVKFLNQKPVQSAPKQEKELLADFYMSTPNKDGSFNSASYSEQFLPSVSIYHFTALNEKEAEFEFESDEQGTRDALNFSKSYIEPVCDEENDVTPDSKTVVTLRKGLVEKNNGSWIVKQKAVVMYK</sequence>
<evidence type="ECO:0000256" key="2">
    <source>
        <dbReference type="SAM" id="Phobius"/>
    </source>
</evidence>
<comment type="caution">
    <text evidence="3">The sequence shown here is derived from an EMBL/GenBank/DDBJ whole genome shotgun (WGS) entry which is preliminary data.</text>
</comment>
<evidence type="ECO:0000313" key="3">
    <source>
        <dbReference type="EMBL" id="MFB5944303.1"/>
    </source>
</evidence>
<feature type="transmembrane region" description="Helical" evidence="2">
    <location>
        <begin position="6"/>
        <end position="22"/>
    </location>
</feature>
<dbReference type="Proteomes" id="UP001580928">
    <property type="component" value="Unassembled WGS sequence"/>
</dbReference>
<keyword evidence="1" id="KW-0175">Coiled coil</keyword>
<name>A0ABV5CAD3_9SPHI</name>
<evidence type="ECO:0000313" key="4">
    <source>
        <dbReference type="Proteomes" id="UP001580928"/>
    </source>
</evidence>
<gene>
    <name evidence="3" type="ORF">WKR92_00515</name>
</gene>
<keyword evidence="2" id="KW-0812">Transmembrane</keyword>
<evidence type="ECO:0000256" key="1">
    <source>
        <dbReference type="SAM" id="Coils"/>
    </source>
</evidence>
<proteinExistence type="predicted"/>
<feature type="coiled-coil region" evidence="1">
    <location>
        <begin position="39"/>
        <end position="73"/>
    </location>
</feature>
<organism evidence="3 4">
    <name type="scientific">Albibacterium profundi</name>
    <dbReference type="NCBI Taxonomy" id="3134906"/>
    <lineage>
        <taxon>Bacteria</taxon>
        <taxon>Pseudomonadati</taxon>
        <taxon>Bacteroidota</taxon>
        <taxon>Sphingobacteriia</taxon>
        <taxon>Sphingobacteriales</taxon>
        <taxon>Sphingobacteriaceae</taxon>
        <taxon>Albibacterium</taxon>
    </lineage>
</organism>
<dbReference type="EMBL" id="JBBVGT010000001">
    <property type="protein sequence ID" value="MFB5944303.1"/>
    <property type="molecule type" value="Genomic_DNA"/>
</dbReference>